<dbReference type="InterPro" id="IPR052737">
    <property type="entry name" value="Omega-amidase_YafV"/>
</dbReference>
<evidence type="ECO:0000256" key="4">
    <source>
        <dbReference type="ARBA" id="ARBA00052904"/>
    </source>
</evidence>
<comment type="similarity">
    <text evidence="1">Belongs to the carbon-nitrogen hydrolase superfamily. NIT1/NIT2 family.</text>
</comment>
<reference evidence="7 8" key="1">
    <citation type="submission" date="2018-11" db="EMBL/GenBank/DDBJ databases">
        <title>Novel bacteria species description.</title>
        <authorList>
            <person name="Han J.-H."/>
        </authorList>
    </citation>
    <scope>NUCLEOTIDE SEQUENCE [LARGE SCALE GENOMIC DNA]</scope>
    <source>
        <strain evidence="7 8">KCTC23259</strain>
    </source>
</reference>
<name>A0AAE3H3S1_9BACT</name>
<feature type="domain" description="CN hydrolase" evidence="6">
    <location>
        <begin position="5"/>
        <end position="234"/>
    </location>
</feature>
<dbReference type="EC" id="3.5.1.3" evidence="3"/>
<keyword evidence="2" id="KW-0378">Hydrolase</keyword>
<dbReference type="Gene3D" id="3.60.110.10">
    <property type="entry name" value="Carbon-nitrogen hydrolase"/>
    <property type="match status" value="1"/>
</dbReference>
<protein>
    <recommendedName>
        <fullName evidence="5">Omega-amidase YafV</fullName>
        <ecNumber evidence="3">3.5.1.3</ecNumber>
    </recommendedName>
</protein>
<evidence type="ECO:0000259" key="6">
    <source>
        <dbReference type="PROSITE" id="PS50263"/>
    </source>
</evidence>
<dbReference type="InterPro" id="IPR003010">
    <property type="entry name" value="C-N_Hydrolase"/>
</dbReference>
<comment type="catalytic activity">
    <reaction evidence="4">
        <text>a monoamide of a dicarboxylate + H2O = a dicarboxylate + NH4(+)</text>
        <dbReference type="Rhea" id="RHEA:11716"/>
        <dbReference type="ChEBI" id="CHEBI:15377"/>
        <dbReference type="ChEBI" id="CHEBI:28938"/>
        <dbReference type="ChEBI" id="CHEBI:28965"/>
        <dbReference type="ChEBI" id="CHEBI:77450"/>
        <dbReference type="EC" id="3.5.1.3"/>
    </reaction>
</comment>
<dbReference type="AlphaFoldDB" id="A0AAE3H3S1"/>
<evidence type="ECO:0000313" key="7">
    <source>
        <dbReference type="EMBL" id="MCP9763526.1"/>
    </source>
</evidence>
<dbReference type="SUPFAM" id="SSF56317">
    <property type="entry name" value="Carbon-nitrogen hydrolase"/>
    <property type="match status" value="1"/>
</dbReference>
<comment type="caution">
    <text evidence="7">The sequence shown here is derived from an EMBL/GenBank/DDBJ whole genome shotgun (WGS) entry which is preliminary data.</text>
</comment>
<dbReference type="EMBL" id="RJUF01000030">
    <property type="protein sequence ID" value="MCP9763526.1"/>
    <property type="molecule type" value="Genomic_DNA"/>
</dbReference>
<dbReference type="GO" id="GO:0106008">
    <property type="term" value="F:2-oxoglutaramate amidase activity"/>
    <property type="evidence" value="ECO:0007669"/>
    <property type="project" value="TreeGrafter"/>
</dbReference>
<dbReference type="FunFam" id="3.60.110.10:FF:000004">
    <property type="entry name" value="Carbon-nitrogen hydrolase"/>
    <property type="match status" value="1"/>
</dbReference>
<evidence type="ECO:0000256" key="2">
    <source>
        <dbReference type="ARBA" id="ARBA00022801"/>
    </source>
</evidence>
<dbReference type="PANTHER" id="PTHR47799">
    <property type="entry name" value="OMEGA-AMIDASE YAFV"/>
    <property type="match status" value="1"/>
</dbReference>
<dbReference type="RefSeq" id="WP_255037306.1">
    <property type="nucleotide sequence ID" value="NZ_RJUF01000030.1"/>
</dbReference>
<accession>A0AAE3H3S1</accession>
<evidence type="ECO:0000256" key="1">
    <source>
        <dbReference type="ARBA" id="ARBA00010613"/>
    </source>
</evidence>
<evidence type="ECO:0000313" key="8">
    <source>
        <dbReference type="Proteomes" id="UP001204144"/>
    </source>
</evidence>
<dbReference type="NCBIfam" id="NF007757">
    <property type="entry name" value="PRK10438.1"/>
    <property type="match status" value="1"/>
</dbReference>
<keyword evidence="8" id="KW-1185">Reference proteome</keyword>
<dbReference type="InterPro" id="IPR036526">
    <property type="entry name" value="C-N_Hydrolase_sf"/>
</dbReference>
<dbReference type="PANTHER" id="PTHR47799:SF1">
    <property type="entry name" value="OMEGA-AMIDASE YAFV"/>
    <property type="match status" value="1"/>
</dbReference>
<dbReference type="CDD" id="cd07575">
    <property type="entry name" value="Xc-1258_like"/>
    <property type="match status" value="1"/>
</dbReference>
<dbReference type="Pfam" id="PF00795">
    <property type="entry name" value="CN_hydrolase"/>
    <property type="match status" value="1"/>
</dbReference>
<evidence type="ECO:0000256" key="3">
    <source>
        <dbReference type="ARBA" id="ARBA00039118"/>
    </source>
</evidence>
<dbReference type="Proteomes" id="UP001204144">
    <property type="component" value="Unassembled WGS sequence"/>
</dbReference>
<gene>
    <name evidence="7" type="ORF">EGI31_11215</name>
</gene>
<organism evidence="7 8">
    <name type="scientific">Lacihabitans soyangensis</name>
    <dbReference type="NCBI Taxonomy" id="869394"/>
    <lineage>
        <taxon>Bacteria</taxon>
        <taxon>Pseudomonadati</taxon>
        <taxon>Bacteroidota</taxon>
        <taxon>Cytophagia</taxon>
        <taxon>Cytophagales</taxon>
        <taxon>Leadbetterellaceae</taxon>
        <taxon>Lacihabitans</taxon>
    </lineage>
</organism>
<dbReference type="GO" id="GO:0050152">
    <property type="term" value="F:omega-amidase activity"/>
    <property type="evidence" value="ECO:0007669"/>
    <property type="project" value="UniProtKB-EC"/>
</dbReference>
<dbReference type="PROSITE" id="PS50263">
    <property type="entry name" value="CN_HYDROLASE"/>
    <property type="match status" value="1"/>
</dbReference>
<evidence type="ECO:0000256" key="5">
    <source>
        <dbReference type="ARBA" id="ARBA00072139"/>
    </source>
</evidence>
<proteinExistence type="inferred from homology"/>
<sequence>MDQNLKISLIQTDLVWENPQANLQNFEEKINSDNSNPDLIILPEMFNSGFSMHFSETHPSKSLAWLSKVSSARQTAMYGSLAITENGENYNRGCFVKPNSEEHFYDKKHLFKYGKEHETYTAGTEIITIEHKNWRIRPLICYDLRFPIWSRNTAPFYDLLIYVASWPMARIEAWRTLLKARAIENQCYVVGVNRIGTDGNNLIYNGQSLVIDFTGKILCDAEEKDTIISTELSFENLQNFRTRFPFLSDGDSFELK</sequence>